<dbReference type="AlphaFoldDB" id="A0AAD3HDS4"/>
<dbReference type="PANTHER" id="PTHR45661:SF3">
    <property type="entry name" value="IG-LIKE DOMAIN-CONTAINING PROTEIN"/>
    <property type="match status" value="1"/>
</dbReference>
<dbReference type="InterPro" id="IPR032675">
    <property type="entry name" value="LRR_dom_sf"/>
</dbReference>
<evidence type="ECO:0000313" key="2">
    <source>
        <dbReference type="Proteomes" id="UP001054902"/>
    </source>
</evidence>
<keyword evidence="2" id="KW-1185">Reference proteome</keyword>
<protein>
    <recommendedName>
        <fullName evidence="3">Leucine-rich repeat domain-containing protein</fullName>
    </recommendedName>
</protein>
<accession>A0AAD3HDS4</accession>
<dbReference type="InterPro" id="IPR026906">
    <property type="entry name" value="LRR_5"/>
</dbReference>
<dbReference type="SUPFAM" id="SSF52058">
    <property type="entry name" value="L domain-like"/>
    <property type="match status" value="1"/>
</dbReference>
<evidence type="ECO:0000313" key="1">
    <source>
        <dbReference type="EMBL" id="GFH59536.1"/>
    </source>
</evidence>
<dbReference type="EMBL" id="BLLK01000069">
    <property type="protein sequence ID" value="GFH59536.1"/>
    <property type="molecule type" value="Genomic_DNA"/>
</dbReference>
<dbReference type="Pfam" id="PF13306">
    <property type="entry name" value="LRR_5"/>
    <property type="match status" value="1"/>
</dbReference>
<dbReference type="InterPro" id="IPR053139">
    <property type="entry name" value="Surface_bspA-like"/>
</dbReference>
<proteinExistence type="predicted"/>
<dbReference type="Proteomes" id="UP001054902">
    <property type="component" value="Unassembled WGS sequence"/>
</dbReference>
<name>A0AAD3HDS4_9STRA</name>
<gene>
    <name evidence="1" type="ORF">CTEN210_16012</name>
</gene>
<evidence type="ECO:0008006" key="3">
    <source>
        <dbReference type="Google" id="ProtNLM"/>
    </source>
</evidence>
<reference evidence="1 2" key="1">
    <citation type="journal article" date="2021" name="Sci. Rep.">
        <title>The genome of the diatom Chaetoceros tenuissimus carries an ancient integrated fragment of an extant virus.</title>
        <authorList>
            <person name="Hongo Y."/>
            <person name="Kimura K."/>
            <person name="Takaki Y."/>
            <person name="Yoshida Y."/>
            <person name="Baba S."/>
            <person name="Kobayashi G."/>
            <person name="Nagasaki K."/>
            <person name="Hano T."/>
            <person name="Tomaru Y."/>
        </authorList>
    </citation>
    <scope>NUCLEOTIDE SEQUENCE [LARGE SCALE GENOMIC DNA]</scope>
    <source>
        <strain evidence="1 2">NIES-3715</strain>
    </source>
</reference>
<sequence>MRVQTEEWRHFVPEVRIYKGKKTLFWNGEKLWDGENKKWLVYNHEERQSWEAIIILPGVEIIPERTFIACDNFEMVIMADTVKRIEKEAFLHCTRLVFVRLSRNLEFIGEWTFCYCDSLTSIFIPPTCREIGDMAFFDCKKLIILHVPQDTRLGFNVIAATALIEASPFETKLGIYSNGEEVNDWIKNQNMTPDCELHRACSSFNPIQEHIYGIAKRKGFNSFHAQNAIGITPLQYLEANPFVEICQKKEKDHNHYAVYFGTETV</sequence>
<organism evidence="1 2">
    <name type="scientific">Chaetoceros tenuissimus</name>
    <dbReference type="NCBI Taxonomy" id="426638"/>
    <lineage>
        <taxon>Eukaryota</taxon>
        <taxon>Sar</taxon>
        <taxon>Stramenopiles</taxon>
        <taxon>Ochrophyta</taxon>
        <taxon>Bacillariophyta</taxon>
        <taxon>Coscinodiscophyceae</taxon>
        <taxon>Chaetocerotophycidae</taxon>
        <taxon>Chaetocerotales</taxon>
        <taxon>Chaetocerotaceae</taxon>
        <taxon>Chaetoceros</taxon>
    </lineage>
</organism>
<dbReference type="PANTHER" id="PTHR45661">
    <property type="entry name" value="SURFACE ANTIGEN"/>
    <property type="match status" value="1"/>
</dbReference>
<dbReference type="Gene3D" id="3.80.10.10">
    <property type="entry name" value="Ribonuclease Inhibitor"/>
    <property type="match status" value="1"/>
</dbReference>
<comment type="caution">
    <text evidence="1">The sequence shown here is derived from an EMBL/GenBank/DDBJ whole genome shotgun (WGS) entry which is preliminary data.</text>
</comment>